<evidence type="ECO:0000256" key="2">
    <source>
        <dbReference type="ARBA" id="ARBA00034247"/>
    </source>
</evidence>
<proteinExistence type="predicted"/>
<sequence length="387" mass="41736">MRLRMLLYRRARRLWRWLVPSVPVAQAQALRRALRQEVRSLALACEATGVLIWLMTLMVSLPGGGAHLSAELLCTAAAGLGMLLSLRPRPPWLLSLGGLMVTVSLAIAFRLNLEGSAAQAFWTLPLLMLFGMCLALCHVRLRDFLAGIGAVGLVFVDGALMRSVAPAQRPVLAFFAAGALALCLLAHLALSRERRSGHLLQLRLAALAYEDALTGLPNRRAFLERTQAALAAMPAGAFNVVLLDVDDFKRINERLGHEGGDRALRAVAQALCRASAPHLCARLGGEEFCIWIEDASASPADVAAACVSAVHHLRVDGLRLSVSAGVATVEPDVPLHRALALADEALYQAKARGKDTLAVAPPSGRMPLTPAAPERRTWRPWRALRRS</sequence>
<evidence type="ECO:0000256" key="3">
    <source>
        <dbReference type="SAM" id="Phobius"/>
    </source>
</evidence>
<dbReference type="SMART" id="SM00267">
    <property type="entry name" value="GGDEF"/>
    <property type="match status" value="1"/>
</dbReference>
<organism evidence="5 6">
    <name type="scientific">Pseudacidovorax intermedius</name>
    <dbReference type="NCBI Taxonomy" id="433924"/>
    <lineage>
        <taxon>Bacteria</taxon>
        <taxon>Pseudomonadati</taxon>
        <taxon>Pseudomonadota</taxon>
        <taxon>Betaproteobacteria</taxon>
        <taxon>Burkholderiales</taxon>
        <taxon>Comamonadaceae</taxon>
        <taxon>Pseudacidovorax</taxon>
    </lineage>
</organism>
<dbReference type="GO" id="GO:0043709">
    <property type="term" value="P:cell adhesion involved in single-species biofilm formation"/>
    <property type="evidence" value="ECO:0007669"/>
    <property type="project" value="TreeGrafter"/>
</dbReference>
<dbReference type="PANTHER" id="PTHR45138">
    <property type="entry name" value="REGULATORY COMPONENTS OF SENSORY TRANSDUCTION SYSTEM"/>
    <property type="match status" value="1"/>
</dbReference>
<dbReference type="InterPro" id="IPR043128">
    <property type="entry name" value="Rev_trsase/Diguanyl_cyclase"/>
</dbReference>
<comment type="catalytic activity">
    <reaction evidence="2">
        <text>2 GTP = 3',3'-c-di-GMP + 2 diphosphate</text>
        <dbReference type="Rhea" id="RHEA:24898"/>
        <dbReference type="ChEBI" id="CHEBI:33019"/>
        <dbReference type="ChEBI" id="CHEBI:37565"/>
        <dbReference type="ChEBI" id="CHEBI:58805"/>
        <dbReference type="EC" id="2.7.7.65"/>
    </reaction>
</comment>
<feature type="transmembrane region" description="Helical" evidence="3">
    <location>
        <begin position="119"/>
        <end position="137"/>
    </location>
</feature>
<reference evidence="5 6" key="1">
    <citation type="submission" date="2018-07" db="EMBL/GenBank/DDBJ databases">
        <title>Genomic Encyclopedia of Type Strains, Phase IV (KMG-IV): sequencing the most valuable type-strain genomes for metagenomic binning, comparative biology and taxonomic classification.</title>
        <authorList>
            <person name="Goeker M."/>
        </authorList>
    </citation>
    <scope>NUCLEOTIDE SEQUENCE [LARGE SCALE GENOMIC DNA]</scope>
    <source>
        <strain evidence="5 6">DSM 21352</strain>
    </source>
</reference>
<feature type="transmembrane region" description="Helical" evidence="3">
    <location>
        <begin position="144"/>
        <end position="165"/>
    </location>
</feature>
<evidence type="ECO:0000313" key="5">
    <source>
        <dbReference type="EMBL" id="RDI23313.1"/>
    </source>
</evidence>
<dbReference type="AlphaFoldDB" id="A0A370FDJ4"/>
<dbReference type="Gene3D" id="3.30.70.270">
    <property type="match status" value="1"/>
</dbReference>
<feature type="transmembrane region" description="Helical" evidence="3">
    <location>
        <begin position="171"/>
        <end position="190"/>
    </location>
</feature>
<feature type="domain" description="GGDEF" evidence="4">
    <location>
        <begin position="236"/>
        <end position="362"/>
    </location>
</feature>
<keyword evidence="3" id="KW-1133">Transmembrane helix</keyword>
<keyword evidence="3" id="KW-0812">Transmembrane</keyword>
<feature type="transmembrane region" description="Helical" evidence="3">
    <location>
        <begin position="93"/>
        <end position="113"/>
    </location>
</feature>
<dbReference type="PROSITE" id="PS50887">
    <property type="entry name" value="GGDEF"/>
    <property type="match status" value="1"/>
</dbReference>
<dbReference type="EMBL" id="QQAV01000006">
    <property type="protein sequence ID" value="RDI23313.1"/>
    <property type="molecule type" value="Genomic_DNA"/>
</dbReference>
<gene>
    <name evidence="5" type="ORF">DFR41_10615</name>
</gene>
<dbReference type="GO" id="GO:1902201">
    <property type="term" value="P:negative regulation of bacterial-type flagellum-dependent cell motility"/>
    <property type="evidence" value="ECO:0007669"/>
    <property type="project" value="TreeGrafter"/>
</dbReference>
<dbReference type="CDD" id="cd01949">
    <property type="entry name" value="GGDEF"/>
    <property type="match status" value="1"/>
</dbReference>
<evidence type="ECO:0000313" key="6">
    <source>
        <dbReference type="Proteomes" id="UP000255265"/>
    </source>
</evidence>
<dbReference type="GO" id="GO:0052621">
    <property type="term" value="F:diguanylate cyclase activity"/>
    <property type="evidence" value="ECO:0007669"/>
    <property type="project" value="UniProtKB-EC"/>
</dbReference>
<dbReference type="SUPFAM" id="SSF55073">
    <property type="entry name" value="Nucleotide cyclase"/>
    <property type="match status" value="1"/>
</dbReference>
<protein>
    <recommendedName>
        <fullName evidence="1">diguanylate cyclase</fullName>
        <ecNumber evidence="1">2.7.7.65</ecNumber>
    </recommendedName>
</protein>
<dbReference type="InterPro" id="IPR050469">
    <property type="entry name" value="Diguanylate_Cyclase"/>
</dbReference>
<dbReference type="EC" id="2.7.7.65" evidence="1"/>
<keyword evidence="6" id="KW-1185">Reference proteome</keyword>
<evidence type="ECO:0000259" key="4">
    <source>
        <dbReference type="PROSITE" id="PS50887"/>
    </source>
</evidence>
<dbReference type="InterPro" id="IPR029787">
    <property type="entry name" value="Nucleotide_cyclase"/>
</dbReference>
<dbReference type="Pfam" id="PF00990">
    <property type="entry name" value="GGDEF"/>
    <property type="match status" value="1"/>
</dbReference>
<dbReference type="InterPro" id="IPR000160">
    <property type="entry name" value="GGDEF_dom"/>
</dbReference>
<feature type="transmembrane region" description="Helical" evidence="3">
    <location>
        <begin position="41"/>
        <end position="61"/>
    </location>
</feature>
<name>A0A370FDJ4_9BURK</name>
<dbReference type="NCBIfam" id="TIGR00254">
    <property type="entry name" value="GGDEF"/>
    <property type="match status" value="1"/>
</dbReference>
<keyword evidence="3" id="KW-0472">Membrane</keyword>
<feature type="transmembrane region" description="Helical" evidence="3">
    <location>
        <begin position="67"/>
        <end position="86"/>
    </location>
</feature>
<dbReference type="Proteomes" id="UP000255265">
    <property type="component" value="Unassembled WGS sequence"/>
</dbReference>
<dbReference type="PANTHER" id="PTHR45138:SF9">
    <property type="entry name" value="DIGUANYLATE CYCLASE DGCM-RELATED"/>
    <property type="match status" value="1"/>
</dbReference>
<evidence type="ECO:0000256" key="1">
    <source>
        <dbReference type="ARBA" id="ARBA00012528"/>
    </source>
</evidence>
<accession>A0A370FDJ4</accession>
<dbReference type="GO" id="GO:0005886">
    <property type="term" value="C:plasma membrane"/>
    <property type="evidence" value="ECO:0007669"/>
    <property type="project" value="TreeGrafter"/>
</dbReference>
<comment type="caution">
    <text evidence="5">The sequence shown here is derived from an EMBL/GenBank/DDBJ whole genome shotgun (WGS) entry which is preliminary data.</text>
</comment>